<evidence type="ECO:0000313" key="3">
    <source>
        <dbReference type="Proteomes" id="UP001597094"/>
    </source>
</evidence>
<dbReference type="Proteomes" id="UP001597094">
    <property type="component" value="Unassembled WGS sequence"/>
</dbReference>
<feature type="signal peptide" evidence="1">
    <location>
        <begin position="1"/>
        <end position="23"/>
    </location>
</feature>
<comment type="caution">
    <text evidence="2">The sequence shown here is derived from an EMBL/GenBank/DDBJ whole genome shotgun (WGS) entry which is preliminary data.</text>
</comment>
<proteinExistence type="predicted"/>
<evidence type="ECO:0000256" key="1">
    <source>
        <dbReference type="SAM" id="SignalP"/>
    </source>
</evidence>
<dbReference type="EMBL" id="JBHTLD010000029">
    <property type="protein sequence ID" value="MFD1185635.1"/>
    <property type="molecule type" value="Genomic_DNA"/>
</dbReference>
<feature type="chain" id="PRO_5046047195" evidence="1">
    <location>
        <begin position="24"/>
        <end position="180"/>
    </location>
</feature>
<keyword evidence="1" id="KW-0732">Signal</keyword>
<reference evidence="3" key="1">
    <citation type="journal article" date="2019" name="Int. J. Syst. Evol. Microbiol.">
        <title>The Global Catalogue of Microorganisms (GCM) 10K type strain sequencing project: providing services to taxonomists for standard genome sequencing and annotation.</title>
        <authorList>
            <consortium name="The Broad Institute Genomics Platform"/>
            <consortium name="The Broad Institute Genome Sequencing Center for Infectious Disease"/>
            <person name="Wu L."/>
            <person name="Ma J."/>
        </authorList>
    </citation>
    <scope>NUCLEOTIDE SEQUENCE [LARGE SCALE GENOMIC DNA]</scope>
    <source>
        <strain evidence="3">JCM 31319</strain>
    </source>
</reference>
<name>A0ABW3SMQ5_9BACT</name>
<evidence type="ECO:0000313" key="2">
    <source>
        <dbReference type="EMBL" id="MFD1185635.1"/>
    </source>
</evidence>
<sequence length="180" mass="19197">MATYKLFLGIATILAGSPAPLWAQASATVATPPPDSQQTTGAASAEALATLLHQALQNTNFKPLLVYLADKQVYDGLLQASTTPVREAIMLYTPDQIQLDFQRGFNDVIRTGAVLEVNWAQTNVQAVTTAAASDSAAIVPVQLHLSTPGSPGFVVQFSAALLNGYYYYLPPLFIPSKDLD</sequence>
<accession>A0ABW3SMQ5</accession>
<dbReference type="RefSeq" id="WP_377523561.1">
    <property type="nucleotide sequence ID" value="NZ_JBHTLD010000029.1"/>
</dbReference>
<keyword evidence="3" id="KW-1185">Reference proteome</keyword>
<protein>
    <submittedName>
        <fullName evidence="2">Uncharacterized protein</fullName>
    </submittedName>
</protein>
<gene>
    <name evidence="2" type="ORF">ACFQ2O_05390</name>
</gene>
<organism evidence="2 3">
    <name type="scientific">Pontibacter rugosus</name>
    <dbReference type="NCBI Taxonomy" id="1745966"/>
    <lineage>
        <taxon>Bacteria</taxon>
        <taxon>Pseudomonadati</taxon>
        <taxon>Bacteroidota</taxon>
        <taxon>Cytophagia</taxon>
        <taxon>Cytophagales</taxon>
        <taxon>Hymenobacteraceae</taxon>
        <taxon>Pontibacter</taxon>
    </lineage>
</organism>